<feature type="compositionally biased region" description="Low complexity" evidence="1">
    <location>
        <begin position="12"/>
        <end position="23"/>
    </location>
</feature>
<dbReference type="AlphaFoldDB" id="Q8H7Z9"/>
<sequence length="211" mass="22781">MANAAASMVRLGAVASGSRSTAGGRRRWGAPDFAGDVGEWGERVGGDSKFKSAPCGHAAWAGRRGRRRDDVGTGKADGGVGAGCGVEEVRRQWRGQLELRLQRPEEEEGADRSPQNKNFDDDPLAEEYSRNDDKSSNKANDNDGGHRSPEDHVKAREVSAYVTVATLEAKPSSSWEEAPTKSELEEKAPHQPPSSTPEQGQPTEPRLVFDK</sequence>
<feature type="region of interest" description="Disordered" evidence="1">
    <location>
        <begin position="1"/>
        <end position="211"/>
    </location>
</feature>
<feature type="compositionally biased region" description="Basic and acidic residues" evidence="1">
    <location>
        <begin position="40"/>
        <end position="50"/>
    </location>
</feature>
<evidence type="ECO:0000256" key="1">
    <source>
        <dbReference type="SAM" id="MobiDB-lite"/>
    </source>
</evidence>
<feature type="compositionally biased region" description="Gly residues" evidence="1">
    <location>
        <begin position="75"/>
        <end position="84"/>
    </location>
</feature>
<reference evidence="3" key="2">
    <citation type="journal article" date="2008" name="Nucleic Acids Res.">
        <title>The rice annotation project database (RAP-DB): 2008 update.</title>
        <authorList>
            <consortium name="The rice annotation project (RAP)"/>
        </authorList>
    </citation>
    <scope>GENOME REANNOTATION</scope>
    <source>
        <strain evidence="3">cv. Nipponbare</strain>
    </source>
</reference>
<dbReference type="Proteomes" id="UP000000763">
    <property type="component" value="Chromosome 10"/>
</dbReference>
<accession>Q8H7Z9</accession>
<evidence type="ECO:0000313" key="2">
    <source>
        <dbReference type="EMBL" id="AAN05393.1"/>
    </source>
</evidence>
<feature type="compositionally biased region" description="Basic and acidic residues" evidence="1">
    <location>
        <begin position="127"/>
        <end position="157"/>
    </location>
</feature>
<gene>
    <name evidence="2" type="primary">OSJNBa0034E15.9</name>
</gene>
<evidence type="ECO:0000313" key="3">
    <source>
        <dbReference type="Proteomes" id="UP000000763"/>
    </source>
</evidence>
<protein>
    <submittedName>
        <fullName evidence="2">Uncharacterized protein</fullName>
    </submittedName>
</protein>
<proteinExistence type="predicted"/>
<name>Q8H7Z9_ORYSJ</name>
<organism evidence="2 3">
    <name type="scientific">Oryza sativa subsp. japonica</name>
    <name type="common">Rice</name>
    <dbReference type="NCBI Taxonomy" id="39947"/>
    <lineage>
        <taxon>Eukaryota</taxon>
        <taxon>Viridiplantae</taxon>
        <taxon>Streptophyta</taxon>
        <taxon>Embryophyta</taxon>
        <taxon>Tracheophyta</taxon>
        <taxon>Spermatophyta</taxon>
        <taxon>Magnoliopsida</taxon>
        <taxon>Liliopsida</taxon>
        <taxon>Poales</taxon>
        <taxon>Poaceae</taxon>
        <taxon>BOP clade</taxon>
        <taxon>Oryzoideae</taxon>
        <taxon>Oryzeae</taxon>
        <taxon>Oryzinae</taxon>
        <taxon>Oryza</taxon>
        <taxon>Oryza sativa</taxon>
    </lineage>
</organism>
<feature type="compositionally biased region" description="Basic and acidic residues" evidence="1">
    <location>
        <begin position="178"/>
        <end position="189"/>
    </location>
</feature>
<dbReference type="EMBL" id="AC105377">
    <property type="protein sequence ID" value="AAN05393.1"/>
    <property type="molecule type" value="Genomic_DNA"/>
</dbReference>
<reference evidence="3" key="1">
    <citation type="journal article" date="2005" name="Nature">
        <title>The map-based sequence of the rice genome.</title>
        <authorList>
            <consortium name="International rice genome sequencing project (IRGSP)"/>
            <person name="Matsumoto T."/>
            <person name="Wu J."/>
            <person name="Kanamori H."/>
            <person name="Katayose Y."/>
            <person name="Fujisawa M."/>
            <person name="Namiki N."/>
            <person name="Mizuno H."/>
            <person name="Yamamoto K."/>
            <person name="Antonio B.A."/>
            <person name="Baba T."/>
            <person name="Sakata K."/>
            <person name="Nagamura Y."/>
            <person name="Aoki H."/>
            <person name="Arikawa K."/>
            <person name="Arita K."/>
            <person name="Bito T."/>
            <person name="Chiden Y."/>
            <person name="Fujitsuka N."/>
            <person name="Fukunaka R."/>
            <person name="Hamada M."/>
            <person name="Harada C."/>
            <person name="Hayashi A."/>
            <person name="Hijishita S."/>
            <person name="Honda M."/>
            <person name="Hosokawa S."/>
            <person name="Ichikawa Y."/>
            <person name="Idonuma A."/>
            <person name="Iijima M."/>
            <person name="Ikeda M."/>
            <person name="Ikeno M."/>
            <person name="Ito K."/>
            <person name="Ito S."/>
            <person name="Ito T."/>
            <person name="Ito Y."/>
            <person name="Ito Y."/>
            <person name="Iwabuchi A."/>
            <person name="Kamiya K."/>
            <person name="Karasawa W."/>
            <person name="Kurita K."/>
            <person name="Katagiri S."/>
            <person name="Kikuta A."/>
            <person name="Kobayashi H."/>
            <person name="Kobayashi N."/>
            <person name="Machita K."/>
            <person name="Maehara T."/>
            <person name="Masukawa M."/>
            <person name="Mizubayashi T."/>
            <person name="Mukai Y."/>
            <person name="Nagasaki H."/>
            <person name="Nagata Y."/>
            <person name="Naito S."/>
            <person name="Nakashima M."/>
            <person name="Nakama Y."/>
            <person name="Nakamichi Y."/>
            <person name="Nakamura M."/>
            <person name="Meguro A."/>
            <person name="Negishi M."/>
            <person name="Ohta I."/>
            <person name="Ohta T."/>
            <person name="Okamoto M."/>
            <person name="Ono N."/>
            <person name="Saji S."/>
            <person name="Sakaguchi M."/>
            <person name="Sakai K."/>
            <person name="Shibata M."/>
            <person name="Shimokawa T."/>
            <person name="Song J."/>
            <person name="Takazaki Y."/>
            <person name="Terasawa K."/>
            <person name="Tsugane M."/>
            <person name="Tsuji K."/>
            <person name="Ueda S."/>
            <person name="Waki K."/>
            <person name="Yamagata H."/>
            <person name="Yamamoto M."/>
            <person name="Yamamoto S."/>
            <person name="Yamane H."/>
            <person name="Yoshiki S."/>
            <person name="Yoshihara R."/>
            <person name="Yukawa K."/>
            <person name="Zhong H."/>
            <person name="Yano M."/>
            <person name="Yuan Q."/>
            <person name="Ouyang S."/>
            <person name="Liu J."/>
            <person name="Jones K.M."/>
            <person name="Gansberger K."/>
            <person name="Moffat K."/>
            <person name="Hill J."/>
            <person name="Bera J."/>
            <person name="Fadrosh D."/>
            <person name="Jin S."/>
            <person name="Johri S."/>
            <person name="Kim M."/>
            <person name="Overton L."/>
            <person name="Reardon M."/>
            <person name="Tsitrin T."/>
            <person name="Vuong H."/>
            <person name="Weaver B."/>
            <person name="Ciecko A."/>
            <person name="Tallon L."/>
            <person name="Jackson J."/>
            <person name="Pai G."/>
            <person name="Aken S.V."/>
            <person name="Utterback T."/>
            <person name="Reidmuller S."/>
            <person name="Feldblyum T."/>
            <person name="Hsiao J."/>
            <person name="Zismann V."/>
            <person name="Iobst S."/>
            <person name="de Vazeille A.R."/>
            <person name="Buell C.R."/>
            <person name="Ying K."/>
            <person name="Li Y."/>
            <person name="Lu T."/>
            <person name="Huang Y."/>
            <person name="Zhao Q."/>
            <person name="Feng Q."/>
            <person name="Zhang L."/>
            <person name="Zhu J."/>
            <person name="Weng Q."/>
            <person name="Mu J."/>
            <person name="Lu Y."/>
            <person name="Fan D."/>
            <person name="Liu Y."/>
            <person name="Guan J."/>
            <person name="Zhang Y."/>
            <person name="Yu S."/>
            <person name="Liu X."/>
            <person name="Zhang Y."/>
            <person name="Hong G."/>
            <person name="Han B."/>
            <person name="Choisne N."/>
            <person name="Demange N."/>
            <person name="Orjeda G."/>
            <person name="Samain S."/>
            <person name="Cattolico L."/>
            <person name="Pelletier E."/>
            <person name="Couloux A."/>
            <person name="Segurens B."/>
            <person name="Wincker P."/>
            <person name="D'Hont A."/>
            <person name="Scarpelli C."/>
            <person name="Weissenbach J."/>
            <person name="Salanoubat M."/>
            <person name="Quetier F."/>
            <person name="Yu Y."/>
            <person name="Kim H.R."/>
            <person name="Rambo T."/>
            <person name="Currie J."/>
            <person name="Collura K."/>
            <person name="Luo M."/>
            <person name="Yang T."/>
            <person name="Ammiraju J.S.S."/>
            <person name="Engler F."/>
            <person name="Soderlund C."/>
            <person name="Wing R.A."/>
            <person name="Palmer L.E."/>
            <person name="de la Bastide M."/>
            <person name="Spiegel L."/>
            <person name="Nascimento L."/>
            <person name="Zutavern T."/>
            <person name="O'Shaughnessy A."/>
            <person name="Dike S."/>
            <person name="Dedhia N."/>
            <person name="Preston R."/>
            <person name="Balija V."/>
            <person name="McCombie W.R."/>
            <person name="Chow T."/>
            <person name="Chen H."/>
            <person name="Chung M."/>
            <person name="Chen C."/>
            <person name="Shaw J."/>
            <person name="Wu H."/>
            <person name="Hsiao K."/>
            <person name="Chao Y."/>
            <person name="Chu M."/>
            <person name="Cheng C."/>
            <person name="Hour A."/>
            <person name="Lee P."/>
            <person name="Lin S."/>
            <person name="Lin Y."/>
            <person name="Liou J."/>
            <person name="Liu S."/>
            <person name="Hsing Y."/>
            <person name="Raghuvanshi S."/>
            <person name="Mohanty A."/>
            <person name="Bharti A.K."/>
            <person name="Gaur A."/>
            <person name="Gupta V."/>
            <person name="Kumar D."/>
            <person name="Ravi V."/>
            <person name="Vij S."/>
            <person name="Kapur A."/>
            <person name="Khurana P."/>
            <person name="Khurana P."/>
            <person name="Khurana J.P."/>
            <person name="Tyagi A.K."/>
            <person name="Gaikwad K."/>
            <person name="Singh A."/>
            <person name="Dalal V."/>
            <person name="Srivastava S."/>
            <person name="Dixit A."/>
            <person name="Pal A.K."/>
            <person name="Ghazi I.A."/>
            <person name="Yadav M."/>
            <person name="Pandit A."/>
            <person name="Bhargava A."/>
            <person name="Sureshbabu K."/>
            <person name="Batra K."/>
            <person name="Sharma T.R."/>
            <person name="Mohapatra T."/>
            <person name="Singh N.K."/>
            <person name="Messing J."/>
            <person name="Nelson A.B."/>
            <person name="Fuks G."/>
            <person name="Kavchok S."/>
            <person name="Keizer G."/>
            <person name="Linton E."/>
            <person name="Llaca V."/>
            <person name="Song R."/>
            <person name="Tanyolac B."/>
            <person name="Young S."/>
            <person name="Ho-Il K."/>
            <person name="Hahn J.H."/>
            <person name="Sangsakoo G."/>
            <person name="Vanavichit A."/>
            <person name="de Mattos Luiz.A.T."/>
            <person name="Zimmer P.D."/>
            <person name="Malone G."/>
            <person name="Dellagostin O."/>
            <person name="de Oliveira A.C."/>
            <person name="Bevan M."/>
            <person name="Bancroft I."/>
            <person name="Minx P."/>
            <person name="Cordum H."/>
            <person name="Wilson R."/>
            <person name="Cheng Z."/>
            <person name="Jin W."/>
            <person name="Jiang J."/>
            <person name="Leong S.A."/>
            <person name="Iwama H."/>
            <person name="Gojobori T."/>
            <person name="Itoh T."/>
            <person name="Niimura Y."/>
            <person name="Fujii Y."/>
            <person name="Habara T."/>
            <person name="Sakai H."/>
            <person name="Sato Y."/>
            <person name="Wilson G."/>
            <person name="Kumar K."/>
            <person name="McCouch S."/>
            <person name="Juretic N."/>
            <person name="Hoen D."/>
            <person name="Wright S."/>
            <person name="Bruskiewich R."/>
            <person name="Bureau T."/>
            <person name="Miyao A."/>
            <person name="Hirochika H."/>
            <person name="Nishikawa T."/>
            <person name="Kadowaki K."/>
            <person name="Sugiura M."/>
            <person name="Burr B."/>
            <person name="Sasaki T."/>
        </authorList>
    </citation>
    <scope>NUCLEOTIDE SEQUENCE [LARGE SCALE GENOMIC DNA]</scope>
    <source>
        <strain evidence="3">cv. Nipponbare</strain>
    </source>
</reference>